<name>T1HEQ7_RHOPR</name>
<dbReference type="SMART" id="SM00700">
    <property type="entry name" value="JHBP"/>
    <property type="match status" value="1"/>
</dbReference>
<evidence type="ECO:0000313" key="1">
    <source>
        <dbReference type="EnsemblMetazoa" id="RPRC002529-PA"/>
    </source>
</evidence>
<keyword evidence="2" id="KW-1185">Reference proteome</keyword>
<dbReference type="GO" id="GO:0005615">
    <property type="term" value="C:extracellular space"/>
    <property type="evidence" value="ECO:0007669"/>
    <property type="project" value="TreeGrafter"/>
</dbReference>
<dbReference type="Gene3D" id="3.15.10.30">
    <property type="entry name" value="Haemolymph juvenile hormone binding protein"/>
    <property type="match status" value="1"/>
</dbReference>
<dbReference type="PANTHER" id="PTHR11008:SF18">
    <property type="entry name" value="BCDNA.GH05536-RELATED"/>
    <property type="match status" value="1"/>
</dbReference>
<dbReference type="AlphaFoldDB" id="T1HEQ7"/>
<organism evidence="1 2">
    <name type="scientific">Rhodnius prolixus</name>
    <name type="common">Triatomid bug</name>
    <dbReference type="NCBI Taxonomy" id="13249"/>
    <lineage>
        <taxon>Eukaryota</taxon>
        <taxon>Metazoa</taxon>
        <taxon>Ecdysozoa</taxon>
        <taxon>Arthropoda</taxon>
        <taxon>Hexapoda</taxon>
        <taxon>Insecta</taxon>
        <taxon>Pterygota</taxon>
        <taxon>Neoptera</taxon>
        <taxon>Paraneoptera</taxon>
        <taxon>Hemiptera</taxon>
        <taxon>Heteroptera</taxon>
        <taxon>Panheteroptera</taxon>
        <taxon>Cimicomorpha</taxon>
        <taxon>Reduviidae</taxon>
        <taxon>Triatominae</taxon>
        <taxon>Rhodnius</taxon>
    </lineage>
</organism>
<sequence length="245" mass="27930">MKSLMFSTSFNPKSQKYPRLGKYLLLQHALPRCSRNDPELNKCMLKAAKDSVPIITKGVPKLDLPRLDPLLIKNYSMGVHKIPINLDFSLQNAQILGPGNISITTVNFDKKIFKMNMEGFHKQLKVLGNYNLKGKLFLIPIDSKEEMQATHTVLLTPKTTKGATYLDIKLKFKINKLNLLKINMNNPSASQKGGQALNKLVNDNWKLLFKAFTPRIETMVETIFTKAFQPMFTKFTYNDLLPEKI</sequence>
<dbReference type="OMA" id="EAMNENW"/>
<dbReference type="InterPro" id="IPR038606">
    <property type="entry name" value="To_sf"/>
</dbReference>
<dbReference type="InterPro" id="IPR010562">
    <property type="entry name" value="Haemolymph_juvenile_hormone-bd"/>
</dbReference>
<protein>
    <recommendedName>
        <fullName evidence="3">Protein takeout</fullName>
    </recommendedName>
</protein>
<evidence type="ECO:0008006" key="3">
    <source>
        <dbReference type="Google" id="ProtNLM"/>
    </source>
</evidence>
<evidence type="ECO:0000313" key="2">
    <source>
        <dbReference type="Proteomes" id="UP000015103"/>
    </source>
</evidence>
<accession>T1HEQ7</accession>
<dbReference type="EMBL" id="ACPB03020164">
    <property type="status" value="NOT_ANNOTATED_CDS"/>
    <property type="molecule type" value="Genomic_DNA"/>
</dbReference>
<proteinExistence type="predicted"/>
<dbReference type="PANTHER" id="PTHR11008">
    <property type="entry name" value="PROTEIN TAKEOUT-LIKE PROTEIN"/>
    <property type="match status" value="1"/>
</dbReference>
<dbReference type="VEuPathDB" id="VectorBase:RPRC002529"/>
<reference evidence="1" key="1">
    <citation type="submission" date="2015-05" db="UniProtKB">
        <authorList>
            <consortium name="EnsemblMetazoa"/>
        </authorList>
    </citation>
    <scope>IDENTIFICATION</scope>
</reference>
<dbReference type="Proteomes" id="UP000015103">
    <property type="component" value="Unassembled WGS sequence"/>
</dbReference>
<dbReference type="InParanoid" id="T1HEQ7"/>
<dbReference type="HOGENOM" id="CLU_069908_0_2_1"/>
<dbReference type="Pfam" id="PF06585">
    <property type="entry name" value="JHBP"/>
    <property type="match status" value="1"/>
</dbReference>
<dbReference type="EnsemblMetazoa" id="RPRC002529-RA">
    <property type="protein sequence ID" value="RPRC002529-PA"/>
    <property type="gene ID" value="RPRC002529"/>
</dbReference>